<reference evidence="5" key="1">
    <citation type="submission" date="2015-10" db="EMBL/GenBank/DDBJ databases">
        <authorList>
            <person name="Luecker S."/>
            <person name="Luecker S."/>
        </authorList>
    </citation>
    <scope>NUCLEOTIDE SEQUENCE [LARGE SCALE GENOMIC DNA]</scope>
</reference>
<keyword evidence="5" id="KW-1185">Reference proteome</keyword>
<keyword evidence="3" id="KW-0732">Signal</keyword>
<dbReference type="InterPro" id="IPR015943">
    <property type="entry name" value="WD40/YVTN_repeat-like_dom_sf"/>
</dbReference>
<proteinExistence type="inferred from homology"/>
<protein>
    <recommendedName>
        <fullName evidence="6">3-carboxymuconate cyclase</fullName>
    </recommendedName>
</protein>
<gene>
    <name evidence="4" type="ORF">COMA2_60019</name>
</gene>
<name>A0A0S4LMR4_9BACT</name>
<feature type="signal peptide" evidence="3">
    <location>
        <begin position="1"/>
        <end position="20"/>
    </location>
</feature>
<evidence type="ECO:0000256" key="3">
    <source>
        <dbReference type="SAM" id="SignalP"/>
    </source>
</evidence>
<feature type="chain" id="PRO_5006624161" description="3-carboxymuconate cyclase" evidence="3">
    <location>
        <begin position="21"/>
        <end position="367"/>
    </location>
</feature>
<evidence type="ECO:0000256" key="1">
    <source>
        <dbReference type="ARBA" id="ARBA00005564"/>
    </source>
</evidence>
<dbReference type="SUPFAM" id="SSF51004">
    <property type="entry name" value="C-terminal (heme d1) domain of cytochrome cd1-nitrite reductase"/>
    <property type="match status" value="1"/>
</dbReference>
<evidence type="ECO:0000313" key="4">
    <source>
        <dbReference type="EMBL" id="CUS38851.1"/>
    </source>
</evidence>
<dbReference type="InterPro" id="IPR050282">
    <property type="entry name" value="Cycloisomerase_2"/>
</dbReference>
<evidence type="ECO:0008006" key="6">
    <source>
        <dbReference type="Google" id="ProtNLM"/>
    </source>
</evidence>
<dbReference type="GO" id="GO:0006006">
    <property type="term" value="P:glucose metabolic process"/>
    <property type="evidence" value="ECO:0007669"/>
    <property type="project" value="UniProtKB-KW"/>
</dbReference>
<dbReference type="EMBL" id="CZPZ01000033">
    <property type="protein sequence ID" value="CUS38851.1"/>
    <property type="molecule type" value="Genomic_DNA"/>
</dbReference>
<evidence type="ECO:0000313" key="5">
    <source>
        <dbReference type="Proteomes" id="UP000198736"/>
    </source>
</evidence>
<dbReference type="PANTHER" id="PTHR30344">
    <property type="entry name" value="6-PHOSPHOGLUCONOLACTONASE-RELATED"/>
    <property type="match status" value="1"/>
</dbReference>
<dbReference type="PANTHER" id="PTHR30344:SF1">
    <property type="entry name" value="6-PHOSPHOGLUCONOLACTONASE"/>
    <property type="match status" value="1"/>
</dbReference>
<sequence>MIRELIIGALVAAVTLSWGATDSVVANDEWQSPVVYTMSNDPDSNTVLVFRQHGDTLVPAGSFPTGGKGSGGGLGNQGALVFSDDGDELLVVNPGSNDISVFQIHGRQLRLTDRVPSGGTRPISIATHNDYVYVLNAGGAGNIAGFELTHLNKLQPIAGSIRPLSGANTAPAQISFNPSGDTLVVTEKATQIIDTYAVDEDGVASGPVSQPSSGITPFGFSFTRRGVLVVSEAFGGTPNASAVSSYTLRDGTLNVRSGSVPTTQTAACWIVITKNEQFAYASNTGSNNISSYRVGRSGRLALQEAVATPTGAGPIDMALNRNSRFLYVLNAGARSIEVFQVNRANGRLTAGTGVSGLPNGANGLVAQ</sequence>
<dbReference type="Pfam" id="PF10282">
    <property type="entry name" value="Lactonase"/>
    <property type="match status" value="2"/>
</dbReference>
<keyword evidence="2" id="KW-0119">Carbohydrate metabolism</keyword>
<dbReference type="Proteomes" id="UP000198736">
    <property type="component" value="Unassembled WGS sequence"/>
</dbReference>
<dbReference type="InterPro" id="IPR019405">
    <property type="entry name" value="Lactonase_7-beta_prop"/>
</dbReference>
<organism evidence="4 5">
    <name type="scientific">Candidatus Nitrospira nitrificans</name>
    <dbReference type="NCBI Taxonomy" id="1742973"/>
    <lineage>
        <taxon>Bacteria</taxon>
        <taxon>Pseudomonadati</taxon>
        <taxon>Nitrospirota</taxon>
        <taxon>Nitrospiria</taxon>
        <taxon>Nitrospirales</taxon>
        <taxon>Nitrospiraceae</taxon>
        <taxon>Nitrospira</taxon>
    </lineage>
</organism>
<dbReference type="Gene3D" id="2.130.10.10">
    <property type="entry name" value="YVTN repeat-like/Quinoprotein amine dehydrogenase"/>
    <property type="match status" value="2"/>
</dbReference>
<dbReference type="OrthoDB" id="9803927at2"/>
<accession>A0A0S4LMR4</accession>
<keyword evidence="2" id="KW-0313">Glucose metabolism</keyword>
<dbReference type="RefSeq" id="WP_090900943.1">
    <property type="nucleotide sequence ID" value="NZ_CZPZ01000033.1"/>
</dbReference>
<comment type="similarity">
    <text evidence="1">Belongs to the cycloisomerase 2 family.</text>
</comment>
<dbReference type="InterPro" id="IPR011048">
    <property type="entry name" value="Haem_d1_sf"/>
</dbReference>
<evidence type="ECO:0000256" key="2">
    <source>
        <dbReference type="ARBA" id="ARBA00022526"/>
    </source>
</evidence>
<dbReference type="AlphaFoldDB" id="A0A0S4LMR4"/>
<dbReference type="GO" id="GO:0017057">
    <property type="term" value="F:6-phosphogluconolactonase activity"/>
    <property type="evidence" value="ECO:0007669"/>
    <property type="project" value="TreeGrafter"/>
</dbReference>
<dbReference type="STRING" id="1742973.COMA2_60019"/>